<reference evidence="2" key="1">
    <citation type="submission" date="2020-01" db="EMBL/GenBank/DDBJ databases">
        <title>Muricauda ochracea sp. nov., isolated from a tidal flat of Garorim bay in Korea.</title>
        <authorList>
            <person name="Kim D."/>
            <person name="Yoo Y."/>
            <person name="Kim J.-J."/>
        </authorList>
    </citation>
    <scope>NUCLEOTIDE SEQUENCE</scope>
    <source>
        <strain evidence="2">JGD-17</strain>
    </source>
</reference>
<evidence type="ECO:0000313" key="2">
    <source>
        <dbReference type="EMBL" id="NAY91340.1"/>
    </source>
</evidence>
<sequence length="226" mass="25798">MQLSLRQAGLTAGWGLLLMTFFALYAFYYVFENLIVPEDVNTTVENIMGNEQQFRIGICSYLVVIILDILVAWALYVFLKPVNSNISLLTAWFRLIYSGIYAVALANYFKVLEFLNSTELLSESGRNGLNAEIMLSLNAFNDTWAIGFAFFGLHLFLLGYLAFKADYVPKIWGVLLLIAGLSYLIDYFFRFLFPEVNLPLSTYLGWGEPVFMFWLLFKGGKSVQKK</sequence>
<keyword evidence="1" id="KW-1133">Transmembrane helix</keyword>
<protein>
    <submittedName>
        <fullName evidence="2">DUF4386 family protein</fullName>
    </submittedName>
</protein>
<keyword evidence="1" id="KW-0812">Transmembrane</keyword>
<feature type="transmembrane region" description="Helical" evidence="1">
    <location>
        <begin position="12"/>
        <end position="31"/>
    </location>
</feature>
<feature type="transmembrane region" description="Helical" evidence="1">
    <location>
        <begin position="54"/>
        <end position="79"/>
    </location>
</feature>
<evidence type="ECO:0000313" key="3">
    <source>
        <dbReference type="Proteomes" id="UP000667650"/>
    </source>
</evidence>
<dbReference type="Pfam" id="PF14329">
    <property type="entry name" value="DUF4386"/>
    <property type="match status" value="1"/>
</dbReference>
<keyword evidence="1" id="KW-0472">Membrane</keyword>
<evidence type="ECO:0000256" key="1">
    <source>
        <dbReference type="SAM" id="Phobius"/>
    </source>
</evidence>
<comment type="caution">
    <text evidence="2">The sequence shown here is derived from an EMBL/GenBank/DDBJ whole genome shotgun (WGS) entry which is preliminary data.</text>
</comment>
<accession>A0A964TAM5</accession>
<keyword evidence="3" id="KW-1185">Reference proteome</keyword>
<organism evidence="2 3">
    <name type="scientific">Flagellimonas ochracea</name>
    <dbReference type="NCBI Taxonomy" id="2696472"/>
    <lineage>
        <taxon>Bacteria</taxon>
        <taxon>Pseudomonadati</taxon>
        <taxon>Bacteroidota</taxon>
        <taxon>Flavobacteriia</taxon>
        <taxon>Flavobacteriales</taxon>
        <taxon>Flavobacteriaceae</taxon>
        <taxon>Flagellimonas</taxon>
    </lineage>
</organism>
<dbReference type="AlphaFoldDB" id="A0A964TAM5"/>
<name>A0A964TAM5_9FLAO</name>
<feature type="transmembrane region" description="Helical" evidence="1">
    <location>
        <begin position="144"/>
        <end position="163"/>
    </location>
</feature>
<dbReference type="Proteomes" id="UP000667650">
    <property type="component" value="Unassembled WGS sequence"/>
</dbReference>
<dbReference type="InterPro" id="IPR025495">
    <property type="entry name" value="DUF4386"/>
</dbReference>
<feature type="transmembrane region" description="Helical" evidence="1">
    <location>
        <begin position="172"/>
        <end position="192"/>
    </location>
</feature>
<gene>
    <name evidence="2" type="ORF">GTQ34_05355</name>
</gene>
<feature type="transmembrane region" description="Helical" evidence="1">
    <location>
        <begin position="198"/>
        <end position="217"/>
    </location>
</feature>
<dbReference type="EMBL" id="JAAABI010000001">
    <property type="protein sequence ID" value="NAY91340.1"/>
    <property type="molecule type" value="Genomic_DNA"/>
</dbReference>
<feature type="transmembrane region" description="Helical" evidence="1">
    <location>
        <begin position="91"/>
        <end position="109"/>
    </location>
</feature>
<proteinExistence type="predicted"/>